<comment type="caution">
    <text evidence="2">The sequence shown here is derived from an EMBL/GenBank/DDBJ whole genome shotgun (WGS) entry which is preliminary data.</text>
</comment>
<name>A0A367L2R1_9HYPO</name>
<organism evidence="2 3">
    <name type="scientific">Ophiocordyceps polyrhachis-furcata BCC 54312</name>
    <dbReference type="NCBI Taxonomy" id="1330021"/>
    <lineage>
        <taxon>Eukaryota</taxon>
        <taxon>Fungi</taxon>
        <taxon>Dikarya</taxon>
        <taxon>Ascomycota</taxon>
        <taxon>Pezizomycotina</taxon>
        <taxon>Sordariomycetes</taxon>
        <taxon>Hypocreomycetidae</taxon>
        <taxon>Hypocreales</taxon>
        <taxon>Ophiocordycipitaceae</taxon>
        <taxon>Ophiocordyceps</taxon>
    </lineage>
</organism>
<protein>
    <submittedName>
        <fullName evidence="2">Uncharacterized protein</fullName>
    </submittedName>
</protein>
<evidence type="ECO:0000313" key="3">
    <source>
        <dbReference type="Proteomes" id="UP000253664"/>
    </source>
</evidence>
<feature type="compositionally biased region" description="Basic residues" evidence="1">
    <location>
        <begin position="171"/>
        <end position="187"/>
    </location>
</feature>
<accession>A0A367L2R1</accession>
<reference evidence="2 3" key="1">
    <citation type="journal article" date="2015" name="BMC Genomics">
        <title>Insights from the genome of Ophiocordyceps polyrhachis-furcata to pathogenicity and host specificity in insect fungi.</title>
        <authorList>
            <person name="Wichadakul D."/>
            <person name="Kobmoo N."/>
            <person name="Ingsriswang S."/>
            <person name="Tangphatsornruang S."/>
            <person name="Chantasingh D."/>
            <person name="Luangsa-ard J.J."/>
            <person name="Eurwilaichitr L."/>
        </authorList>
    </citation>
    <scope>NUCLEOTIDE SEQUENCE [LARGE SCALE GENOMIC DNA]</scope>
    <source>
        <strain evidence="2 3">BCC 54312</strain>
    </source>
</reference>
<feature type="region of interest" description="Disordered" evidence="1">
    <location>
        <begin position="58"/>
        <end position="77"/>
    </location>
</feature>
<evidence type="ECO:0000256" key="1">
    <source>
        <dbReference type="SAM" id="MobiDB-lite"/>
    </source>
</evidence>
<proteinExistence type="predicted"/>
<sequence>QRFGGGEKRERARVGGKEVPISNCITTAVVPLVGNLKLGPAMGKKEFLLPIRKESASEEVEAPHPAKAPVQPPQDRSASIYQVSPPIHLHRDFALLISITRADVLRYFHYRLTAKPTTPLKRKANTAKSNLTALHLSVNLCPEVITNIVHSQKPISSSTLLFYKYPNTEKNRKKGSQPTKLSKHTGKKTTCINGNPSSPFFLLTSLFIIKPDG</sequence>
<dbReference type="Proteomes" id="UP000253664">
    <property type="component" value="Unassembled WGS sequence"/>
</dbReference>
<feature type="non-terminal residue" evidence="2">
    <location>
        <position position="1"/>
    </location>
</feature>
<dbReference type="AlphaFoldDB" id="A0A367L2R1"/>
<gene>
    <name evidence="2" type="ORF">L249_4767</name>
</gene>
<feature type="region of interest" description="Disordered" evidence="1">
    <location>
        <begin position="169"/>
        <end position="189"/>
    </location>
</feature>
<keyword evidence="3" id="KW-1185">Reference proteome</keyword>
<evidence type="ECO:0000313" key="2">
    <source>
        <dbReference type="EMBL" id="RCI08720.1"/>
    </source>
</evidence>
<dbReference type="EMBL" id="LKCN02000018">
    <property type="protein sequence ID" value="RCI08720.1"/>
    <property type="molecule type" value="Genomic_DNA"/>
</dbReference>